<protein>
    <recommendedName>
        <fullName evidence="5">Transmembrane protein</fullName>
    </recommendedName>
</protein>
<comment type="caution">
    <text evidence="3">The sequence shown here is derived from an EMBL/GenBank/DDBJ whole genome shotgun (WGS) entry which is preliminary data.</text>
</comment>
<feature type="region of interest" description="Disordered" evidence="1">
    <location>
        <begin position="15"/>
        <end position="61"/>
    </location>
</feature>
<organism evidence="3 4">
    <name type="scientific">Halteria grandinella</name>
    <dbReference type="NCBI Taxonomy" id="5974"/>
    <lineage>
        <taxon>Eukaryota</taxon>
        <taxon>Sar</taxon>
        <taxon>Alveolata</taxon>
        <taxon>Ciliophora</taxon>
        <taxon>Intramacronucleata</taxon>
        <taxon>Spirotrichea</taxon>
        <taxon>Stichotrichia</taxon>
        <taxon>Sporadotrichida</taxon>
        <taxon>Halteriidae</taxon>
        <taxon>Halteria</taxon>
    </lineage>
</organism>
<dbReference type="AlphaFoldDB" id="A0A8J8SY44"/>
<gene>
    <name evidence="3" type="ORF">FGO68_gene5456</name>
</gene>
<evidence type="ECO:0000256" key="1">
    <source>
        <dbReference type="SAM" id="MobiDB-lite"/>
    </source>
</evidence>
<proteinExistence type="predicted"/>
<evidence type="ECO:0000313" key="3">
    <source>
        <dbReference type="EMBL" id="TNV75137.1"/>
    </source>
</evidence>
<keyword evidence="2" id="KW-0472">Membrane</keyword>
<evidence type="ECO:0000256" key="2">
    <source>
        <dbReference type="SAM" id="Phobius"/>
    </source>
</evidence>
<keyword evidence="2" id="KW-0812">Transmembrane</keyword>
<evidence type="ECO:0000313" key="4">
    <source>
        <dbReference type="Proteomes" id="UP000785679"/>
    </source>
</evidence>
<evidence type="ECO:0008006" key="5">
    <source>
        <dbReference type="Google" id="ProtNLM"/>
    </source>
</evidence>
<accession>A0A8J8SY44</accession>
<keyword evidence="4" id="KW-1185">Reference proteome</keyword>
<reference evidence="3" key="1">
    <citation type="submission" date="2019-06" db="EMBL/GenBank/DDBJ databases">
        <authorList>
            <person name="Zheng W."/>
        </authorList>
    </citation>
    <scope>NUCLEOTIDE SEQUENCE</scope>
    <source>
        <strain evidence="3">QDHG01</strain>
    </source>
</reference>
<sequence length="123" mass="14546">MLKLLRLSSVSHKPFTNPTIYHPPSSRCFTHKQGQQPDPQKPSINKPDPTKPISSIDNDDDIPKQRVRTLGQKLLDWLFIFGMSAWYGFIIIWSLFWTGIYIYLYGLPFQKSIMRWYNKKKEQ</sequence>
<dbReference type="EMBL" id="RRYP01016364">
    <property type="protein sequence ID" value="TNV75137.1"/>
    <property type="molecule type" value="Genomic_DNA"/>
</dbReference>
<name>A0A8J8SY44_HALGN</name>
<feature type="transmembrane region" description="Helical" evidence="2">
    <location>
        <begin position="74"/>
        <end position="104"/>
    </location>
</feature>
<keyword evidence="2" id="KW-1133">Transmembrane helix</keyword>
<dbReference type="Proteomes" id="UP000785679">
    <property type="component" value="Unassembled WGS sequence"/>
</dbReference>